<dbReference type="InterPro" id="IPR017972">
    <property type="entry name" value="Cyt_P450_CS"/>
</dbReference>
<gene>
    <name evidence="11" type="ORF">BFJ65_g15899</name>
</gene>
<comment type="caution">
    <text evidence="11">The sequence shown here is derived from an EMBL/GenBank/DDBJ whole genome shotgun (WGS) entry which is preliminary data.</text>
</comment>
<keyword evidence="6 8" id="KW-0408">Iron</keyword>
<name>A0A3L6MWT1_FUSOX</name>
<dbReference type="GO" id="GO:0020037">
    <property type="term" value="F:heme binding"/>
    <property type="evidence" value="ECO:0007669"/>
    <property type="project" value="InterPro"/>
</dbReference>
<dbReference type="GO" id="GO:0005506">
    <property type="term" value="F:iron ion binding"/>
    <property type="evidence" value="ECO:0007669"/>
    <property type="project" value="InterPro"/>
</dbReference>
<dbReference type="GO" id="GO:0016705">
    <property type="term" value="F:oxidoreductase activity, acting on paired donors, with incorporation or reduction of molecular oxygen"/>
    <property type="evidence" value="ECO:0007669"/>
    <property type="project" value="InterPro"/>
</dbReference>
<evidence type="ECO:0000256" key="8">
    <source>
        <dbReference type="PIRSR" id="PIRSR602403-1"/>
    </source>
</evidence>
<evidence type="ECO:0000256" key="10">
    <source>
        <dbReference type="SAM" id="Phobius"/>
    </source>
</evidence>
<dbReference type="PRINTS" id="PR00465">
    <property type="entry name" value="EP450IV"/>
</dbReference>
<keyword evidence="10" id="KW-0472">Membrane</keyword>
<keyword evidence="4 8" id="KW-0479">Metal-binding</keyword>
<dbReference type="InterPro" id="IPR002403">
    <property type="entry name" value="Cyt_P450_E_grp-IV"/>
</dbReference>
<organism evidence="11 12">
    <name type="scientific">Fusarium oxysporum f. sp. cepae</name>
    <dbReference type="NCBI Taxonomy" id="396571"/>
    <lineage>
        <taxon>Eukaryota</taxon>
        <taxon>Fungi</taxon>
        <taxon>Dikarya</taxon>
        <taxon>Ascomycota</taxon>
        <taxon>Pezizomycotina</taxon>
        <taxon>Sordariomycetes</taxon>
        <taxon>Hypocreomycetidae</taxon>
        <taxon>Hypocreales</taxon>
        <taxon>Nectriaceae</taxon>
        <taxon>Fusarium</taxon>
        <taxon>Fusarium oxysporum species complex</taxon>
    </lineage>
</organism>
<evidence type="ECO:0000256" key="5">
    <source>
        <dbReference type="ARBA" id="ARBA00023002"/>
    </source>
</evidence>
<comment type="similarity">
    <text evidence="2 9">Belongs to the cytochrome P450 family.</text>
</comment>
<dbReference type="Pfam" id="PF00067">
    <property type="entry name" value="p450"/>
    <property type="match status" value="1"/>
</dbReference>
<evidence type="ECO:0000256" key="9">
    <source>
        <dbReference type="RuleBase" id="RU000461"/>
    </source>
</evidence>
<keyword evidence="5 9" id="KW-0560">Oxidoreductase</keyword>
<feature type="binding site" description="axial binding residue" evidence="8">
    <location>
        <position position="484"/>
    </location>
    <ligand>
        <name>heme</name>
        <dbReference type="ChEBI" id="CHEBI:30413"/>
    </ligand>
    <ligandPart>
        <name>Fe</name>
        <dbReference type="ChEBI" id="CHEBI:18248"/>
    </ligandPart>
</feature>
<sequence length="538" mass="60305">MFPVTRFRTYLTSFHTSRRVSQLTVFVTLSERSFFLCLDQSKAMDLSKYITPLLAGQYPLGGAVLVAVVAFVLLMLIAPKDSIPVINKYPNDWFLSKAHMAFITNADALIKQGFAKFNKPFRMITLLGDRIVLPADHFEWMRRHGPHLDHQPLVSKDFFAGYPGFDGTAAISDPSKLLANVIKKKLVQNPHVSKLHNNVRKDLLAAWPEQSDDWKAVDWAKDGVSLISRMSASVFVGEELSRDETWQQVSTNYGMTVFLAARALRAWPRLLRPIVQWFLPACKSCRAEVQRAREVLHKNLAKRAAEDKEHDDSISWFGEIAGGKSYDPVAAQLGMSMAAVVTTSELLKQTIIEICAHDLVAPLREEVEAVVAEHGWSPAALTNMRLLDSVIKETQRLNSAVIVNLDRQVLSPVTLPNGQYLPKGTAISIYMSQLRNPEVYDNPDTFDAYRYVKLRAQGGKWIYASSATSTSEDHFVFGIGKPICPGRFFAIAEVKTAIATILLDYDVRLAEGYKPKLMPFGFELFADPGVQLEVKRRS</sequence>
<protein>
    <recommendedName>
        <fullName evidence="13">Cytochrome P450 monooxygenase (LovA)</fullName>
    </recommendedName>
</protein>
<dbReference type="InterPro" id="IPR036396">
    <property type="entry name" value="Cyt_P450_sf"/>
</dbReference>
<evidence type="ECO:0000313" key="12">
    <source>
        <dbReference type="Proteomes" id="UP000270866"/>
    </source>
</evidence>
<feature type="transmembrane region" description="Helical" evidence="10">
    <location>
        <begin position="58"/>
        <end position="78"/>
    </location>
</feature>
<dbReference type="Proteomes" id="UP000270866">
    <property type="component" value="Unassembled WGS sequence"/>
</dbReference>
<evidence type="ECO:0000256" key="2">
    <source>
        <dbReference type="ARBA" id="ARBA00010617"/>
    </source>
</evidence>
<dbReference type="CDD" id="cd11041">
    <property type="entry name" value="CYP503A1-like"/>
    <property type="match status" value="1"/>
</dbReference>
<evidence type="ECO:0000256" key="1">
    <source>
        <dbReference type="ARBA" id="ARBA00001971"/>
    </source>
</evidence>
<dbReference type="SUPFAM" id="SSF48264">
    <property type="entry name" value="Cytochrome P450"/>
    <property type="match status" value="1"/>
</dbReference>
<keyword evidence="3 8" id="KW-0349">Heme</keyword>
<dbReference type="GO" id="GO:0004497">
    <property type="term" value="F:monooxygenase activity"/>
    <property type="evidence" value="ECO:0007669"/>
    <property type="project" value="UniProtKB-KW"/>
</dbReference>
<dbReference type="PANTHER" id="PTHR46206">
    <property type="entry name" value="CYTOCHROME P450"/>
    <property type="match status" value="1"/>
</dbReference>
<evidence type="ECO:0008006" key="13">
    <source>
        <dbReference type="Google" id="ProtNLM"/>
    </source>
</evidence>
<dbReference type="PANTHER" id="PTHR46206:SF2">
    <property type="entry name" value="CYTOCHROME P450 MONOOXYGENASE AUSG-RELATED"/>
    <property type="match status" value="1"/>
</dbReference>
<evidence type="ECO:0000256" key="7">
    <source>
        <dbReference type="ARBA" id="ARBA00023033"/>
    </source>
</evidence>
<comment type="cofactor">
    <cofactor evidence="1 8">
        <name>heme</name>
        <dbReference type="ChEBI" id="CHEBI:30413"/>
    </cofactor>
</comment>
<dbReference type="PROSITE" id="PS00086">
    <property type="entry name" value="CYTOCHROME_P450"/>
    <property type="match status" value="1"/>
</dbReference>
<dbReference type="AlphaFoldDB" id="A0A3L6MWT1"/>
<proteinExistence type="inferred from homology"/>
<evidence type="ECO:0000256" key="3">
    <source>
        <dbReference type="ARBA" id="ARBA00022617"/>
    </source>
</evidence>
<dbReference type="InterPro" id="IPR001128">
    <property type="entry name" value="Cyt_P450"/>
</dbReference>
<accession>A0A3L6MWT1</accession>
<keyword evidence="10" id="KW-0812">Transmembrane</keyword>
<keyword evidence="7 9" id="KW-0503">Monooxygenase</keyword>
<evidence type="ECO:0000256" key="4">
    <source>
        <dbReference type="ARBA" id="ARBA00022723"/>
    </source>
</evidence>
<evidence type="ECO:0000256" key="6">
    <source>
        <dbReference type="ARBA" id="ARBA00023004"/>
    </source>
</evidence>
<keyword evidence="10" id="KW-1133">Transmembrane helix</keyword>
<reference evidence="11 12" key="1">
    <citation type="journal article" date="2018" name="Sci. Rep.">
        <title>Characterisation of pathogen-specific regions and novel effector candidates in Fusarium oxysporum f. sp. cepae.</title>
        <authorList>
            <person name="Armitage A.D."/>
            <person name="Taylor A."/>
            <person name="Sobczyk M.K."/>
            <person name="Baxter L."/>
            <person name="Greenfield B.P."/>
            <person name="Bates H.J."/>
            <person name="Wilson F."/>
            <person name="Jackson A.C."/>
            <person name="Ott S."/>
            <person name="Harrison R.J."/>
            <person name="Clarkson J.P."/>
        </authorList>
    </citation>
    <scope>NUCLEOTIDE SEQUENCE [LARGE SCALE GENOMIC DNA]</scope>
    <source>
        <strain evidence="11 12">FoC_Fus2</strain>
    </source>
</reference>
<dbReference type="Gene3D" id="1.10.630.10">
    <property type="entry name" value="Cytochrome P450"/>
    <property type="match status" value="1"/>
</dbReference>
<dbReference type="EMBL" id="MRCU01000012">
    <property type="protein sequence ID" value="RKK09446.1"/>
    <property type="molecule type" value="Genomic_DNA"/>
</dbReference>
<evidence type="ECO:0000313" key="11">
    <source>
        <dbReference type="EMBL" id="RKK09446.1"/>
    </source>
</evidence>